<dbReference type="Proteomes" id="UP000054566">
    <property type="component" value="Unassembled WGS sequence"/>
</dbReference>
<proteinExistence type="predicted"/>
<evidence type="ECO:0000256" key="2">
    <source>
        <dbReference type="SAM" id="Phobius"/>
    </source>
</evidence>
<reference evidence="4" key="1">
    <citation type="submission" date="2015-07" db="EMBL/GenBank/DDBJ databases">
        <title>Annotation of Plasmodium falciparum RAJ116.</title>
        <authorList>
            <consortium name="The Broad Institute Genome Sequencing Platform"/>
            <person name="Volkman S.K."/>
            <person name="Neafsey D.E."/>
            <person name="Dash A.P."/>
            <person name="Chitnis C.E."/>
            <person name="Hartl D.L."/>
            <person name="Young S.K."/>
            <person name="Zeng Q."/>
            <person name="Koehrsen M."/>
            <person name="Alvarado L."/>
            <person name="Berlin A."/>
            <person name="Borenstein D."/>
            <person name="Chapman S.B."/>
            <person name="Chen Z."/>
            <person name="Engels R."/>
            <person name="Freedman E."/>
            <person name="Gellesch M."/>
            <person name="Goldberg J."/>
            <person name="Griggs A."/>
            <person name="Gujja S."/>
            <person name="Heilman E.R."/>
            <person name="Heiman D.I."/>
            <person name="Howarth C."/>
            <person name="Jen D."/>
            <person name="Larson L."/>
            <person name="Mehta T."/>
            <person name="Neiman D."/>
            <person name="Park D."/>
            <person name="Pearson M."/>
            <person name="Roberts A."/>
            <person name="Saif S."/>
            <person name="Shea T."/>
            <person name="Shenoy N."/>
            <person name="Sisk P."/>
            <person name="Stolte C."/>
            <person name="Sykes S."/>
            <person name="Walk T."/>
            <person name="White J."/>
            <person name="Yandava C."/>
            <person name="Haas B."/>
            <person name="Henn M.R."/>
            <person name="Nusbaum C."/>
            <person name="Birren B."/>
        </authorList>
    </citation>
    <scope>NUCLEOTIDE SEQUENCE [LARGE SCALE GENOMIC DNA]</scope>
    <source>
        <strain evidence="4">RAJ116</strain>
    </source>
</reference>
<reference evidence="4" key="2">
    <citation type="submission" date="2015-07" db="EMBL/GenBank/DDBJ databases">
        <title>The genome sequence of Plasmodium falciparum RAJ116.</title>
        <authorList>
            <consortium name="The Broad Institute Genome Sequencing Platform"/>
            <person name="Volkman S.K."/>
            <person name="Neafsey D.E."/>
            <person name="Dash A.P."/>
            <person name="Chitnis C.E."/>
            <person name="Hartl D.L."/>
            <person name="Young S.K."/>
            <person name="Kodira C.D."/>
            <person name="Zeng Q."/>
            <person name="Koehrsen M."/>
            <person name="Godfrey P."/>
            <person name="Alvarado L."/>
            <person name="Berlin A."/>
            <person name="Borenstein D."/>
            <person name="Chen Z."/>
            <person name="Engels R."/>
            <person name="Freedman E."/>
            <person name="Gellesch M."/>
            <person name="Goldberg J."/>
            <person name="Griggs A."/>
            <person name="Gujja S."/>
            <person name="Heiman D."/>
            <person name="Hepburn T."/>
            <person name="Howarth C."/>
            <person name="Jen D."/>
            <person name="Larson L."/>
            <person name="Lewis B."/>
            <person name="Mehta T."/>
            <person name="Park D."/>
            <person name="Pearson M."/>
            <person name="Roberts A."/>
            <person name="Saif S."/>
            <person name="Shea T."/>
            <person name="Shenoy N."/>
            <person name="Sisk P."/>
            <person name="Stolte C."/>
            <person name="Sykes S."/>
            <person name="Walk T."/>
            <person name="White J."/>
            <person name="Yandava C."/>
            <person name="Wirth D.F."/>
            <person name="Nusbaum C."/>
            <person name="Birren B."/>
        </authorList>
    </citation>
    <scope>NUCLEOTIDE SEQUENCE [LARGE SCALE GENOMIC DNA]</scope>
    <source>
        <strain evidence="4">RAJ116</strain>
    </source>
</reference>
<evidence type="ECO:0000313" key="4">
    <source>
        <dbReference type="Proteomes" id="UP000054566"/>
    </source>
</evidence>
<organism evidence="3 4">
    <name type="scientific">Plasmodium falciparum RAJ116</name>
    <dbReference type="NCBI Taxonomy" id="580058"/>
    <lineage>
        <taxon>Eukaryota</taxon>
        <taxon>Sar</taxon>
        <taxon>Alveolata</taxon>
        <taxon>Apicomplexa</taxon>
        <taxon>Aconoidasida</taxon>
        <taxon>Haemosporida</taxon>
        <taxon>Plasmodiidae</taxon>
        <taxon>Plasmodium</taxon>
        <taxon>Plasmodium (Laverania)</taxon>
    </lineage>
</organism>
<dbReference type="AlphaFoldDB" id="A0A0L0CZU6"/>
<name>A0A0L0CZU6_PLAFA</name>
<evidence type="ECO:0000256" key="1">
    <source>
        <dbReference type="SAM" id="MobiDB-lite"/>
    </source>
</evidence>
<keyword evidence="2" id="KW-1133">Transmembrane helix</keyword>
<sequence>MRPLPRGPLDELSREIYEHNHHRNNYNNNDDDDEDNNSNRLNRSYSMEHKSISVNPLENVSIESQKNFNFKDKNSKDIITIIEELFQFDNIDLSNIYIDNREFFLCDKSCFTNTIKKLRQELERSLVLLYFCCCVGMPVMFTLGCISYVVTKGVFKFSYIVTNTIIKLSHKFFLKIFNI</sequence>
<dbReference type="EMBL" id="GG664711">
    <property type="protein sequence ID" value="KNC37833.1"/>
    <property type="molecule type" value="Genomic_DNA"/>
</dbReference>
<keyword evidence="2" id="KW-0812">Transmembrane</keyword>
<keyword evidence="2" id="KW-0472">Membrane</keyword>
<accession>A0A0L0CZU6</accession>
<gene>
    <name evidence="3" type="ORF">PFLG_01915</name>
</gene>
<feature type="transmembrane region" description="Helical" evidence="2">
    <location>
        <begin position="126"/>
        <end position="150"/>
    </location>
</feature>
<protein>
    <submittedName>
        <fullName evidence="3">Uncharacterized protein</fullName>
    </submittedName>
</protein>
<evidence type="ECO:0000313" key="3">
    <source>
        <dbReference type="EMBL" id="KNC37833.1"/>
    </source>
</evidence>
<feature type="region of interest" description="Disordered" evidence="1">
    <location>
        <begin position="21"/>
        <end position="41"/>
    </location>
</feature>